<feature type="transmembrane region" description="Helical" evidence="1">
    <location>
        <begin position="32"/>
        <end position="53"/>
    </location>
</feature>
<evidence type="ECO:0000256" key="1">
    <source>
        <dbReference type="SAM" id="Phobius"/>
    </source>
</evidence>
<comment type="caution">
    <text evidence="2">The sequence shown here is derived from an EMBL/GenBank/DDBJ whole genome shotgun (WGS) entry which is preliminary data.</text>
</comment>
<gene>
    <name evidence="2" type="ORF">H1R13_34405</name>
</gene>
<dbReference type="Proteomes" id="UP000517694">
    <property type="component" value="Unassembled WGS sequence"/>
</dbReference>
<feature type="transmembrane region" description="Helical" evidence="1">
    <location>
        <begin position="74"/>
        <end position="94"/>
    </location>
</feature>
<reference evidence="2 3" key="1">
    <citation type="submission" date="2020-08" db="EMBL/GenBank/DDBJ databases">
        <title>Whole-Genome Sequence of French Clinical Streptomyces mexicanus Strain Q0842.</title>
        <authorList>
            <person name="Boxberger M."/>
            <person name="La Scola B."/>
        </authorList>
    </citation>
    <scope>NUCLEOTIDE SEQUENCE [LARGE SCALE GENOMIC DNA]</scope>
    <source>
        <strain evidence="2 3">Marseille-Q0842</strain>
    </source>
</reference>
<sequence>MHTATEWVTLAGIIPGATPTKIPQLEGPISKIFGYGLWLLVLAGAAGAGIGVYKLVWSDKRGHGGGSEPFKWMGAGVAAILLAGSLIAILNGIAGG</sequence>
<keyword evidence="1" id="KW-1133">Transmembrane helix</keyword>
<evidence type="ECO:0000313" key="2">
    <source>
        <dbReference type="EMBL" id="MBC2869866.1"/>
    </source>
</evidence>
<evidence type="ECO:0008006" key="4">
    <source>
        <dbReference type="Google" id="ProtNLM"/>
    </source>
</evidence>
<organism evidence="2 3">
    <name type="scientific">Streptomyces mexicanus</name>
    <dbReference type="NCBI Taxonomy" id="178566"/>
    <lineage>
        <taxon>Bacteria</taxon>
        <taxon>Bacillati</taxon>
        <taxon>Actinomycetota</taxon>
        <taxon>Actinomycetes</taxon>
        <taxon>Kitasatosporales</taxon>
        <taxon>Streptomycetaceae</taxon>
        <taxon>Streptomyces</taxon>
    </lineage>
</organism>
<keyword evidence="3" id="KW-1185">Reference proteome</keyword>
<dbReference type="AlphaFoldDB" id="A0A7X1I6Y3"/>
<keyword evidence="1" id="KW-0812">Transmembrane</keyword>
<evidence type="ECO:0000313" key="3">
    <source>
        <dbReference type="Proteomes" id="UP000517694"/>
    </source>
</evidence>
<keyword evidence="1" id="KW-0472">Membrane</keyword>
<protein>
    <recommendedName>
        <fullName evidence="4">Integral membrane protein</fullName>
    </recommendedName>
</protein>
<dbReference type="EMBL" id="JACMHY010000022">
    <property type="protein sequence ID" value="MBC2869866.1"/>
    <property type="molecule type" value="Genomic_DNA"/>
</dbReference>
<dbReference type="OrthoDB" id="4324343at2"/>
<accession>A0A7X1I6Y3</accession>
<proteinExistence type="predicted"/>
<name>A0A7X1I6Y3_9ACTN</name>